<dbReference type="AlphaFoldDB" id="A0A410G655"/>
<dbReference type="InterPro" id="IPR003595">
    <property type="entry name" value="Tyr_Pase_cat"/>
</dbReference>
<evidence type="ECO:0000256" key="1">
    <source>
        <dbReference type="ARBA" id="ARBA00022801"/>
    </source>
</evidence>
<gene>
    <name evidence="4" type="ORF">EI546_13940</name>
</gene>
<keyword evidence="2" id="KW-0904">Protein phosphatase</keyword>
<reference evidence="4 5" key="1">
    <citation type="submission" date="2019-01" db="EMBL/GenBank/DDBJ databases">
        <title>Complete genome sequencing of Aequorivita sp. H23M31.</title>
        <authorList>
            <person name="Bae J.-W."/>
        </authorList>
    </citation>
    <scope>NUCLEOTIDE SEQUENCE [LARGE SCALE GENOMIC DNA]</scope>
    <source>
        <strain evidence="4 5">H23M31</strain>
    </source>
</reference>
<keyword evidence="5" id="KW-1185">Reference proteome</keyword>
<dbReference type="OrthoDB" id="9806482at2"/>
<dbReference type="SMART" id="SM00195">
    <property type="entry name" value="DSPc"/>
    <property type="match status" value="1"/>
</dbReference>
<dbReference type="InterPro" id="IPR020422">
    <property type="entry name" value="TYR_PHOSPHATASE_DUAL_dom"/>
</dbReference>
<evidence type="ECO:0000313" key="5">
    <source>
        <dbReference type="Proteomes" id="UP000285517"/>
    </source>
</evidence>
<dbReference type="PROSITE" id="PS00383">
    <property type="entry name" value="TYR_PHOSPHATASE_1"/>
    <property type="match status" value="1"/>
</dbReference>
<dbReference type="InterPro" id="IPR029021">
    <property type="entry name" value="Prot-tyrosine_phosphatase-like"/>
</dbReference>
<dbReference type="GO" id="GO:0004721">
    <property type="term" value="F:phosphoprotein phosphatase activity"/>
    <property type="evidence" value="ECO:0007669"/>
    <property type="project" value="UniProtKB-KW"/>
</dbReference>
<accession>A0A410G655</accession>
<evidence type="ECO:0000259" key="3">
    <source>
        <dbReference type="PROSITE" id="PS50056"/>
    </source>
</evidence>
<dbReference type="Pfam" id="PF00782">
    <property type="entry name" value="DSPc"/>
    <property type="match status" value="1"/>
</dbReference>
<dbReference type="EMBL" id="CP034951">
    <property type="protein sequence ID" value="QAA82752.1"/>
    <property type="molecule type" value="Genomic_DNA"/>
</dbReference>
<dbReference type="Gene3D" id="3.90.190.10">
    <property type="entry name" value="Protein tyrosine phosphatase superfamily"/>
    <property type="match status" value="1"/>
</dbReference>
<evidence type="ECO:0000256" key="2">
    <source>
        <dbReference type="ARBA" id="ARBA00022912"/>
    </source>
</evidence>
<protein>
    <recommendedName>
        <fullName evidence="3">Tyrosine specific protein phosphatases domain-containing protein</fullName>
    </recommendedName>
</protein>
<dbReference type="InterPro" id="IPR000387">
    <property type="entry name" value="Tyr_Pase_dom"/>
</dbReference>
<dbReference type="CDD" id="cd14494">
    <property type="entry name" value="PTP_DSP_cys"/>
    <property type="match status" value="1"/>
</dbReference>
<dbReference type="SMART" id="SM00404">
    <property type="entry name" value="PTPc_motif"/>
    <property type="match status" value="1"/>
</dbReference>
<evidence type="ECO:0000313" key="4">
    <source>
        <dbReference type="EMBL" id="QAA82752.1"/>
    </source>
</evidence>
<dbReference type="InterPro" id="IPR016130">
    <property type="entry name" value="Tyr_Pase_AS"/>
</dbReference>
<sequence>MLESYKLTEINNCKIFIAPCPRGGGLLEDDIRELSDLNISLLISLLTFTESAQLELSAEADVCRSYSVDFINFPIMDKGICGFDNFVEFIELIYHKTQEMNSILIHCQHGVGRSGMIALGLMVKSGKDLEESIKLVSKNRGYTIPQSISQRKLLSAYYKSLL</sequence>
<dbReference type="PROSITE" id="PS50056">
    <property type="entry name" value="TYR_PHOSPHATASE_2"/>
    <property type="match status" value="1"/>
</dbReference>
<organism evidence="4 5">
    <name type="scientific">Aequorivita ciconiae</name>
    <dbReference type="NCBI Taxonomy" id="2494375"/>
    <lineage>
        <taxon>Bacteria</taxon>
        <taxon>Pseudomonadati</taxon>
        <taxon>Bacteroidota</taxon>
        <taxon>Flavobacteriia</taxon>
        <taxon>Flavobacteriales</taxon>
        <taxon>Flavobacteriaceae</taxon>
        <taxon>Aequorivita</taxon>
    </lineage>
</organism>
<name>A0A410G655_9FLAO</name>
<proteinExistence type="predicted"/>
<dbReference type="InterPro" id="IPR000340">
    <property type="entry name" value="Dual-sp_phosphatase_cat-dom"/>
</dbReference>
<dbReference type="Proteomes" id="UP000285517">
    <property type="component" value="Chromosome"/>
</dbReference>
<keyword evidence="1" id="KW-0378">Hydrolase</keyword>
<dbReference type="KEGG" id="aev:EI546_13940"/>
<dbReference type="SUPFAM" id="SSF52799">
    <property type="entry name" value="(Phosphotyrosine protein) phosphatases II"/>
    <property type="match status" value="1"/>
</dbReference>
<feature type="domain" description="Tyrosine specific protein phosphatases" evidence="3">
    <location>
        <begin position="84"/>
        <end position="151"/>
    </location>
</feature>